<name>A0ABD3N4W2_9STRA</name>
<dbReference type="Pfam" id="PF01370">
    <property type="entry name" value="Epimerase"/>
    <property type="match status" value="1"/>
</dbReference>
<dbReference type="InterPro" id="IPR051207">
    <property type="entry name" value="ComplexI_NDUFA9_subunit"/>
</dbReference>
<dbReference type="EMBL" id="JALLBG020000030">
    <property type="protein sequence ID" value="KAL3771169.1"/>
    <property type="molecule type" value="Genomic_DNA"/>
</dbReference>
<dbReference type="Gene3D" id="3.40.50.720">
    <property type="entry name" value="NAD(P)-binding Rossmann-like Domain"/>
    <property type="match status" value="1"/>
</dbReference>
<feature type="chain" id="PRO_5044890757" description="NAD-dependent epimerase/dehydratase domain-containing protein" evidence="1">
    <location>
        <begin position="27"/>
        <end position="320"/>
    </location>
</feature>
<dbReference type="InterPro" id="IPR001509">
    <property type="entry name" value="Epimerase_deHydtase"/>
</dbReference>
<accession>A0ABD3N4W2</accession>
<keyword evidence="4" id="KW-1185">Reference proteome</keyword>
<dbReference type="PANTHER" id="PTHR12126">
    <property type="entry name" value="NADH-UBIQUINONE OXIDOREDUCTASE 39 KDA SUBUNIT-RELATED"/>
    <property type="match status" value="1"/>
</dbReference>
<dbReference type="PANTHER" id="PTHR12126:SF16">
    <property type="entry name" value="MIOREX COMPLEX COMPONENT 2"/>
    <property type="match status" value="1"/>
</dbReference>
<evidence type="ECO:0000313" key="4">
    <source>
        <dbReference type="Proteomes" id="UP001530293"/>
    </source>
</evidence>
<evidence type="ECO:0000313" key="3">
    <source>
        <dbReference type="EMBL" id="KAL3771169.1"/>
    </source>
</evidence>
<organism evidence="3 4">
    <name type="scientific">Discostella pseudostelligera</name>
    <dbReference type="NCBI Taxonomy" id="259834"/>
    <lineage>
        <taxon>Eukaryota</taxon>
        <taxon>Sar</taxon>
        <taxon>Stramenopiles</taxon>
        <taxon>Ochrophyta</taxon>
        <taxon>Bacillariophyta</taxon>
        <taxon>Coscinodiscophyceae</taxon>
        <taxon>Thalassiosirophycidae</taxon>
        <taxon>Stephanodiscales</taxon>
        <taxon>Stephanodiscaceae</taxon>
        <taxon>Discostella</taxon>
    </lineage>
</organism>
<feature type="signal peptide" evidence="1">
    <location>
        <begin position="1"/>
        <end position="26"/>
    </location>
</feature>
<reference evidence="3 4" key="1">
    <citation type="submission" date="2024-10" db="EMBL/GenBank/DDBJ databases">
        <title>Updated reference genomes for cyclostephanoid diatoms.</title>
        <authorList>
            <person name="Roberts W.R."/>
            <person name="Alverson A.J."/>
        </authorList>
    </citation>
    <scope>NUCLEOTIDE SEQUENCE [LARGE SCALE GENOMIC DNA]</scope>
    <source>
        <strain evidence="3 4">AJA232-27</strain>
    </source>
</reference>
<proteinExistence type="predicted"/>
<keyword evidence="1" id="KW-0732">Signal</keyword>
<dbReference type="SUPFAM" id="SSF51735">
    <property type="entry name" value="NAD(P)-binding Rossmann-fold domains"/>
    <property type="match status" value="1"/>
</dbReference>
<sequence length="320" mass="33705">MTLSSIIISAASILLLSSLSPGSSLSVTVFGGSGFAGSRVCKSLVDKGASVTSISKSGTVPKWCAGEEWTTKVDWKRADLLSTDDASLDNVVGSPDAVVSCVGVVGTDPEILRKGNGNANAAAFGSASRGGRLQRVVYVSVGSEIDACKENWLPEFFKGYFEGKIMAEKAAINAMGGDASKVCLVKPTFIYGGTEFGLLPTRVNYEYGSAVEELLMLPPFQFLADITPGLIKVAFRPPVCVDSVAAACAKAALDDSSASFPTVLDGTYDINKYSGQPKSTGLTDALEFGKEQAIKFYDWAKVEVPKAIDAVQSKIEEFKS</sequence>
<evidence type="ECO:0000259" key="2">
    <source>
        <dbReference type="Pfam" id="PF01370"/>
    </source>
</evidence>
<dbReference type="AlphaFoldDB" id="A0ABD3N4W2"/>
<protein>
    <recommendedName>
        <fullName evidence="2">NAD-dependent epimerase/dehydratase domain-containing protein</fullName>
    </recommendedName>
</protein>
<feature type="domain" description="NAD-dependent epimerase/dehydratase" evidence="2">
    <location>
        <begin position="27"/>
        <end position="194"/>
    </location>
</feature>
<dbReference type="InterPro" id="IPR036291">
    <property type="entry name" value="NAD(P)-bd_dom_sf"/>
</dbReference>
<evidence type="ECO:0000256" key="1">
    <source>
        <dbReference type="SAM" id="SignalP"/>
    </source>
</evidence>
<gene>
    <name evidence="3" type="ORF">ACHAWU_004792</name>
</gene>
<dbReference type="Proteomes" id="UP001530293">
    <property type="component" value="Unassembled WGS sequence"/>
</dbReference>
<comment type="caution">
    <text evidence="3">The sequence shown here is derived from an EMBL/GenBank/DDBJ whole genome shotgun (WGS) entry which is preliminary data.</text>
</comment>